<evidence type="ECO:0000313" key="3">
    <source>
        <dbReference type="Proteomes" id="UP000542342"/>
    </source>
</evidence>
<proteinExistence type="predicted"/>
<feature type="region of interest" description="Disordered" evidence="1">
    <location>
        <begin position="160"/>
        <end position="186"/>
    </location>
</feature>
<feature type="compositionally biased region" description="Acidic residues" evidence="1">
    <location>
        <begin position="302"/>
        <end position="312"/>
    </location>
</feature>
<protein>
    <submittedName>
        <fullName evidence="2">Uncharacterized protein</fullName>
    </submittedName>
</protein>
<feature type="region of interest" description="Disordered" evidence="1">
    <location>
        <begin position="296"/>
        <end position="327"/>
    </location>
</feature>
<dbReference type="RefSeq" id="WP_194537475.1">
    <property type="nucleotide sequence ID" value="NZ_JACEFB010000004.1"/>
</dbReference>
<dbReference type="EMBL" id="JACEFB010000004">
    <property type="protein sequence ID" value="MBA2226038.1"/>
    <property type="molecule type" value="Genomic_DNA"/>
</dbReference>
<keyword evidence="3" id="KW-1185">Reference proteome</keyword>
<dbReference type="AlphaFoldDB" id="A0A7V9ABG5"/>
<sequence>MSQTENKSNFEDEYFEGYLKIYNYLHPSLVDLVVFDILAEKFVKAAGHILPNLDGIIMIPIFAPYERSEICKVDGEERVIVESGSTDTTGCFYSTENCLHYFSEQTLPEILAAHRSLLYHALIQLELVYNKMKRLADSTEPLNGLLQSILDLQKRLQKLRQKARQQPAPADDPDAEEEDESSPKPSAYEVELRFLLEQLRDKLLEIPLPEDRVDAGVDYIKLLHKAFHVDPSETASPSPPLVSASEDTNLAFASEDEMNEEDSQQMIIHQAMINQRFRNLVEKKLINWKEFHQHLPQPQLFPEEEPTEEETEPESKEDIPPPNKSLL</sequence>
<reference evidence="2 3" key="1">
    <citation type="submission" date="2020-07" db="EMBL/GenBank/DDBJ databases">
        <title>Thermogemmata thermophila gen. nov., sp. nov., a novel moderate thermophilic planctomycete from a Kamchatka hot spring.</title>
        <authorList>
            <person name="Elcheninov A.G."/>
            <person name="Podosokorskaya O.A."/>
            <person name="Kovaleva O.L."/>
            <person name="Novikov A."/>
            <person name="Bonch-Osmolovskaya E.A."/>
            <person name="Toshchakov S.V."/>
            <person name="Kublanov I.V."/>
        </authorList>
    </citation>
    <scope>NUCLEOTIDE SEQUENCE [LARGE SCALE GENOMIC DNA]</scope>
    <source>
        <strain evidence="2 3">2918</strain>
    </source>
</reference>
<gene>
    <name evidence="2" type="ORF">H0921_07670</name>
</gene>
<dbReference type="Proteomes" id="UP000542342">
    <property type="component" value="Unassembled WGS sequence"/>
</dbReference>
<feature type="compositionally biased region" description="Acidic residues" evidence="1">
    <location>
        <begin position="171"/>
        <end position="180"/>
    </location>
</feature>
<comment type="caution">
    <text evidence="2">The sequence shown here is derived from an EMBL/GenBank/DDBJ whole genome shotgun (WGS) entry which is preliminary data.</text>
</comment>
<evidence type="ECO:0000256" key="1">
    <source>
        <dbReference type="SAM" id="MobiDB-lite"/>
    </source>
</evidence>
<accession>A0A7V9ABG5</accession>
<evidence type="ECO:0000313" key="2">
    <source>
        <dbReference type="EMBL" id="MBA2226038.1"/>
    </source>
</evidence>
<organism evidence="2 3">
    <name type="scientific">Thermogemmata fonticola</name>
    <dbReference type="NCBI Taxonomy" id="2755323"/>
    <lineage>
        <taxon>Bacteria</taxon>
        <taxon>Pseudomonadati</taxon>
        <taxon>Planctomycetota</taxon>
        <taxon>Planctomycetia</taxon>
        <taxon>Gemmatales</taxon>
        <taxon>Gemmataceae</taxon>
        <taxon>Thermogemmata</taxon>
    </lineage>
</organism>
<name>A0A7V9ABG5_9BACT</name>